<accession>S9U945</accession>
<sequence length="192" mass="21702">MASIVDISDNHGVVISYKPTLSPENIEASLRLFGSISIITTYILDDSNYLTAVLFSEPRDNFKCFNDYHSILDDGQIPLLNVGWAHEDGFESLIKKPHVKAKYVQATEAKKGYLVFYWKPLNVIERADVKHYAQSVSVDSFTDEKEGGRLFMCLKDEDTADACFSELSKKYPSLSHSISYADERDFNLARGK</sequence>
<dbReference type="AlphaFoldDB" id="S9U945"/>
<gene>
    <name evidence="2" type="ORF">STCU_02879</name>
    <name evidence="1" type="ORF">STCU_05824</name>
</gene>
<dbReference type="EMBL" id="ATMH01005824">
    <property type="protein sequence ID" value="EPY27292.1"/>
    <property type="molecule type" value="Genomic_DNA"/>
</dbReference>
<protein>
    <submittedName>
        <fullName evidence="1">Uncharacterized protein</fullName>
    </submittedName>
</protein>
<comment type="caution">
    <text evidence="1">The sequence shown here is derived from an EMBL/GenBank/DDBJ whole genome shotgun (WGS) entry which is preliminary data.</text>
</comment>
<dbReference type="Proteomes" id="UP000015354">
    <property type="component" value="Unassembled WGS sequence"/>
</dbReference>
<name>S9U945_9TRYP</name>
<evidence type="ECO:0000313" key="3">
    <source>
        <dbReference type="Proteomes" id="UP000015354"/>
    </source>
</evidence>
<dbReference type="EMBL" id="ATMH01002879">
    <property type="protein sequence ID" value="EPY32302.1"/>
    <property type="molecule type" value="Genomic_DNA"/>
</dbReference>
<dbReference type="OrthoDB" id="258611at2759"/>
<reference evidence="1" key="2">
    <citation type="submission" date="2013-03" db="EMBL/GenBank/DDBJ databases">
        <authorList>
            <person name="Motta M.C.M."/>
            <person name="Martins A.C.A."/>
            <person name="Preta C.M.C.C."/>
            <person name="Silva R."/>
            <person name="de Souza S.S."/>
            <person name="Klein C.C."/>
            <person name="de Almeida L.G.P."/>
            <person name="Cunha O.L."/>
            <person name="Colabardini A.C."/>
            <person name="Lima B.A."/>
            <person name="Machado C.R."/>
            <person name="Soares C.M.A."/>
            <person name="de Menezes C.B.A."/>
            <person name="Bartolomeu D.C."/>
            <person name="Grisard E.C."/>
            <person name="Fantinatti-Garboggini F."/>
            <person name="Rodrigues-Luiz G.F."/>
            <person name="Wagner G."/>
            <person name="Goldman G.H."/>
            <person name="Fietto J.L.R."/>
            <person name="Ciapina L.P."/>
            <person name="Brocchi M."/>
            <person name="Elias M.C."/>
            <person name="Goldman M.H.S."/>
            <person name="Sagot M.-F."/>
            <person name="Pereira M."/>
            <person name="Stoco P.H."/>
            <person name="Teixeira S.M.R."/>
            <person name="de Mendonca-Neto R.P."/>
            <person name="Maciel T.E.F."/>
            <person name="Mendes T.A.O."/>
            <person name="Urmenyi T.P."/>
            <person name="Teixeira M.M.G."/>
            <person name="de Camargo E.F.P."/>
            <person name="de Sousa W."/>
            <person name="Schenkman S."/>
            <person name="de Vasconcelos A.T.R."/>
        </authorList>
    </citation>
    <scope>NUCLEOTIDE SEQUENCE</scope>
</reference>
<evidence type="ECO:0000313" key="1">
    <source>
        <dbReference type="EMBL" id="EPY27292.1"/>
    </source>
</evidence>
<proteinExistence type="predicted"/>
<evidence type="ECO:0000313" key="2">
    <source>
        <dbReference type="EMBL" id="EPY32302.1"/>
    </source>
</evidence>
<organism evidence="1 3">
    <name type="scientific">Strigomonas culicis</name>
    <dbReference type="NCBI Taxonomy" id="28005"/>
    <lineage>
        <taxon>Eukaryota</taxon>
        <taxon>Discoba</taxon>
        <taxon>Euglenozoa</taxon>
        <taxon>Kinetoplastea</taxon>
        <taxon>Metakinetoplastina</taxon>
        <taxon>Trypanosomatida</taxon>
        <taxon>Trypanosomatidae</taxon>
        <taxon>Strigomonadinae</taxon>
        <taxon>Strigomonas</taxon>
    </lineage>
</organism>
<reference evidence="1 3" key="1">
    <citation type="journal article" date="2013" name="PLoS ONE">
        <title>Predicting the Proteins of Angomonas deanei, Strigomonas culicis and Their Respective Endosymbionts Reveals New Aspects of the Trypanosomatidae Family.</title>
        <authorList>
            <person name="Motta M.C."/>
            <person name="Martins A.C."/>
            <person name="de Souza S.S."/>
            <person name="Catta-Preta C.M."/>
            <person name="Silva R."/>
            <person name="Klein C.C."/>
            <person name="de Almeida L.G."/>
            <person name="de Lima Cunha O."/>
            <person name="Ciapina L.P."/>
            <person name="Brocchi M."/>
            <person name="Colabardini A.C."/>
            <person name="de Araujo Lima B."/>
            <person name="Machado C.R."/>
            <person name="de Almeida Soares C.M."/>
            <person name="Probst C.M."/>
            <person name="de Menezes C.B."/>
            <person name="Thompson C.E."/>
            <person name="Bartholomeu D.C."/>
            <person name="Gradia D.F."/>
            <person name="Pavoni D.P."/>
            <person name="Grisard E.C."/>
            <person name="Fantinatti-Garboggini F."/>
            <person name="Marchini F.K."/>
            <person name="Rodrigues-Luiz G.F."/>
            <person name="Wagner G."/>
            <person name="Goldman G.H."/>
            <person name="Fietto J.L."/>
            <person name="Elias M.C."/>
            <person name="Goldman M.H."/>
            <person name="Sagot M.F."/>
            <person name="Pereira M."/>
            <person name="Stoco P.H."/>
            <person name="de Mendonca-Neto R.P."/>
            <person name="Teixeira S.M."/>
            <person name="Maciel T.E."/>
            <person name="de Oliveira Mendes T.A."/>
            <person name="Urmenyi T.P."/>
            <person name="de Souza W."/>
            <person name="Schenkman S."/>
            <person name="de Vasconcelos A.T."/>
        </authorList>
    </citation>
    <scope>NUCLEOTIDE SEQUENCE [LARGE SCALE GENOMIC DNA]</scope>
</reference>
<keyword evidence="3" id="KW-1185">Reference proteome</keyword>